<feature type="transmembrane region" description="Helical" evidence="2">
    <location>
        <begin position="189"/>
        <end position="208"/>
    </location>
</feature>
<dbReference type="AlphaFoldDB" id="A0A4R7HVY3"/>
<dbReference type="EMBL" id="SOAU01000001">
    <property type="protein sequence ID" value="TDT15207.1"/>
    <property type="molecule type" value="Genomic_DNA"/>
</dbReference>
<gene>
    <name evidence="3" type="ORF">BDK89_0771</name>
</gene>
<evidence type="ECO:0000313" key="3">
    <source>
        <dbReference type="EMBL" id="TDT15207.1"/>
    </source>
</evidence>
<keyword evidence="2" id="KW-1133">Transmembrane helix</keyword>
<comment type="caution">
    <text evidence="3">The sequence shown here is derived from an EMBL/GenBank/DDBJ whole genome shotgun (WGS) entry which is preliminary data.</text>
</comment>
<sequence>MNEIVAALPLVGSVMWTCRPRPPVRRLTPGEPTVSTTSTTRRRPWPRRRPPTPDPIALAHWCEGIARCVRGGDALRTAVDRPPDDASITAIVEAIRRHIADPHRTQLTPDAALVAAVVSACLDQGGPSAEPLDRAAGVLRARAAERDERRVQSAQARLSAVVLTWLPVVVLVLLVVTSDEVRRVVTTPIGVMLVAAGSLLNLAGWWWMRRIVERASR</sequence>
<keyword evidence="4" id="KW-1185">Reference proteome</keyword>
<dbReference type="PANTHER" id="PTHR35007">
    <property type="entry name" value="INTEGRAL MEMBRANE PROTEIN-RELATED"/>
    <property type="match status" value="1"/>
</dbReference>
<keyword evidence="2" id="KW-0472">Membrane</keyword>
<feature type="region of interest" description="Disordered" evidence="1">
    <location>
        <begin position="24"/>
        <end position="52"/>
    </location>
</feature>
<dbReference type="RefSeq" id="WP_133867679.1">
    <property type="nucleotide sequence ID" value="NZ_SOAU01000001.1"/>
</dbReference>
<name>A0A4R7HVY3_9ACTN</name>
<keyword evidence="2" id="KW-0812">Transmembrane</keyword>
<dbReference type="Proteomes" id="UP000294558">
    <property type="component" value="Unassembled WGS sequence"/>
</dbReference>
<dbReference type="PANTHER" id="PTHR35007:SF4">
    <property type="entry name" value="CONSERVED TRANSMEMBRANE PROTEIN-RELATED"/>
    <property type="match status" value="1"/>
</dbReference>
<accession>A0A4R7HVY3</accession>
<feature type="transmembrane region" description="Helical" evidence="2">
    <location>
        <begin position="158"/>
        <end position="177"/>
    </location>
</feature>
<evidence type="ECO:0000313" key="4">
    <source>
        <dbReference type="Proteomes" id="UP000294558"/>
    </source>
</evidence>
<protein>
    <submittedName>
        <fullName evidence="3">Type II secretion system (T2SS) protein F</fullName>
    </submittedName>
</protein>
<organism evidence="3 4">
    <name type="scientific">Ilumatobacter fluminis</name>
    <dbReference type="NCBI Taxonomy" id="467091"/>
    <lineage>
        <taxon>Bacteria</taxon>
        <taxon>Bacillati</taxon>
        <taxon>Actinomycetota</taxon>
        <taxon>Acidimicrobiia</taxon>
        <taxon>Acidimicrobiales</taxon>
        <taxon>Ilumatobacteraceae</taxon>
        <taxon>Ilumatobacter</taxon>
    </lineage>
</organism>
<reference evidence="3 4" key="1">
    <citation type="submission" date="2019-03" db="EMBL/GenBank/DDBJ databases">
        <title>Sequencing the genomes of 1000 actinobacteria strains.</title>
        <authorList>
            <person name="Klenk H.-P."/>
        </authorList>
    </citation>
    <scope>NUCLEOTIDE SEQUENCE [LARGE SCALE GENOMIC DNA]</scope>
    <source>
        <strain evidence="3 4">DSM 18936</strain>
    </source>
</reference>
<feature type="compositionally biased region" description="Basic residues" evidence="1">
    <location>
        <begin position="40"/>
        <end position="50"/>
    </location>
</feature>
<dbReference type="OrthoDB" id="4792498at2"/>
<evidence type="ECO:0000256" key="2">
    <source>
        <dbReference type="SAM" id="Phobius"/>
    </source>
</evidence>
<evidence type="ECO:0000256" key="1">
    <source>
        <dbReference type="SAM" id="MobiDB-lite"/>
    </source>
</evidence>
<proteinExistence type="predicted"/>